<accession>F2U2T3</accession>
<dbReference type="GeneID" id="16076698"/>
<feature type="signal peptide" evidence="1">
    <location>
        <begin position="1"/>
        <end position="27"/>
    </location>
</feature>
<name>F2U2T3_SALR5</name>
<dbReference type="OMA" id="NNWSTNG"/>
<dbReference type="AlphaFoldDB" id="F2U2T3"/>
<dbReference type="EMBL" id="GL832960">
    <property type="protein sequence ID" value="EGD81927.1"/>
    <property type="molecule type" value="Genomic_DNA"/>
</dbReference>
<dbReference type="InterPro" id="IPR012334">
    <property type="entry name" value="Pectin_lyas_fold"/>
</dbReference>
<dbReference type="Gene3D" id="2.160.20.10">
    <property type="entry name" value="Single-stranded right-handed beta-helix, Pectin lyase-like"/>
    <property type="match status" value="2"/>
</dbReference>
<dbReference type="Proteomes" id="UP000007799">
    <property type="component" value="Unassembled WGS sequence"/>
</dbReference>
<dbReference type="RefSeq" id="XP_004996110.1">
    <property type="nucleotide sequence ID" value="XM_004996053.1"/>
</dbReference>
<keyword evidence="3" id="KW-1185">Reference proteome</keyword>
<sequence>MMMMCLGSWVAVVVCCCCCLLMGGVDGSAVRGGGTTTTANYYVDVRGSDDGDGSQAHPFRTVQRAQAAARSAAKSGGVNVYLNNGTFFLNSTLVFTPQDSGLSASQPIVYQSTSKTNPAQLTSAVEITGWKKVGNTTLGHIWEAPLPAGVDFFHQLWINGRRQHVARQPTRAYEKATPNSVIFKPGQLTAVPHNLDDAYVVLYESWTASLHQIASIDMDTRNITLKTTYNNKWSGSAAGSRYYLASIVEALPTPGYFYVDRHARTVSLCTNNKTDPNAEKVVAATQIELIRVQGNATAGQFVRNIHFRNLDIRYSAVDVSTCFSSSCDAQSADFLTTATIHITGGDDGSWCYSLCSHDAVVAEGCGVLAQLVAHTIIQHNLIFNFSYGVFNSSLTQSHVADVGAGGVRVGVGMTDIGLSLLSDMGCVYTLGKQPGTQVINNICHTVYTYNYGGWGLYTDEGSSYIQLRDNIVFHTKCAGVHQHYGTDNTFSNNILAEVNTLTCDAAIRSSQHPGNCTAAAPDGACSSFTFDTNIVYVRDYDVFDATIPTGFQNMTFDNNTYWKGDKTPIVFPEKKTFKQWKAEGKDVHSVIADPQFVDGTHNDWSRFNSNSPALKLGFKPINISQVGPVALDSPLLFDHHEHVRRFVDEGALHHIIVW</sequence>
<proteinExistence type="predicted"/>
<dbReference type="PANTHER" id="PTHR36453">
    <property type="entry name" value="SECRETED PROTEIN-RELATED"/>
    <property type="match status" value="1"/>
</dbReference>
<dbReference type="InterPro" id="IPR011050">
    <property type="entry name" value="Pectin_lyase_fold/virulence"/>
</dbReference>
<dbReference type="eggNOG" id="ENOG502SAMW">
    <property type="taxonomic scope" value="Eukaryota"/>
</dbReference>
<feature type="chain" id="PRO_5003288337" description="Right handed beta helix domain-containing protein" evidence="1">
    <location>
        <begin position="28"/>
        <end position="658"/>
    </location>
</feature>
<organism evidence="3">
    <name type="scientific">Salpingoeca rosetta (strain ATCC 50818 / BSB-021)</name>
    <dbReference type="NCBI Taxonomy" id="946362"/>
    <lineage>
        <taxon>Eukaryota</taxon>
        <taxon>Choanoflagellata</taxon>
        <taxon>Craspedida</taxon>
        <taxon>Salpingoecidae</taxon>
        <taxon>Salpingoeca</taxon>
    </lineage>
</organism>
<dbReference type="InParanoid" id="F2U2T3"/>
<evidence type="ECO:0000313" key="3">
    <source>
        <dbReference type="Proteomes" id="UP000007799"/>
    </source>
</evidence>
<evidence type="ECO:0008006" key="4">
    <source>
        <dbReference type="Google" id="ProtNLM"/>
    </source>
</evidence>
<reference evidence="2" key="1">
    <citation type="submission" date="2009-08" db="EMBL/GenBank/DDBJ databases">
        <title>Annotation of Salpingoeca rosetta.</title>
        <authorList>
            <consortium name="The Broad Institute Genome Sequencing Platform"/>
            <person name="Russ C."/>
            <person name="Cuomo C."/>
            <person name="Burger G."/>
            <person name="Gray M.W."/>
            <person name="Holland P.W.H."/>
            <person name="King N."/>
            <person name="Lang F.B.F."/>
            <person name="Roger A.J."/>
            <person name="Ruiz-Trillo I."/>
            <person name="Young S.K."/>
            <person name="Zeng Q."/>
            <person name="Gargeya S."/>
            <person name="Alvarado L."/>
            <person name="Berlin A."/>
            <person name="Chapman S.B."/>
            <person name="Chen Z."/>
            <person name="Freedman E."/>
            <person name="Gellesch M."/>
            <person name="Goldberg J."/>
            <person name="Griggs A."/>
            <person name="Gujja S."/>
            <person name="Heilman E."/>
            <person name="Heiman D."/>
            <person name="Howarth C."/>
            <person name="Mehta T."/>
            <person name="Neiman D."/>
            <person name="Pearson M."/>
            <person name="Roberts A."/>
            <person name="Saif S."/>
            <person name="Shea T."/>
            <person name="Shenoy N."/>
            <person name="Sisk P."/>
            <person name="Stolte C."/>
            <person name="Sykes S."/>
            <person name="White J."/>
            <person name="Yandava C."/>
            <person name="Haas B."/>
            <person name="Nusbaum C."/>
            <person name="Birren B."/>
        </authorList>
    </citation>
    <scope>NUCLEOTIDE SEQUENCE [LARGE SCALE GENOMIC DNA]</scope>
    <source>
        <strain evidence="2">ATCC 50818</strain>
    </source>
</reference>
<gene>
    <name evidence="2" type="ORF">PTSG_11897</name>
</gene>
<keyword evidence="1" id="KW-0732">Signal</keyword>
<dbReference type="KEGG" id="sre:PTSG_11897"/>
<dbReference type="SUPFAM" id="SSF51126">
    <property type="entry name" value="Pectin lyase-like"/>
    <property type="match status" value="1"/>
</dbReference>
<dbReference type="PANTHER" id="PTHR36453:SF1">
    <property type="entry name" value="RIGHT HANDED BETA HELIX DOMAIN-CONTAINING PROTEIN"/>
    <property type="match status" value="1"/>
</dbReference>
<evidence type="ECO:0000313" key="2">
    <source>
        <dbReference type="EMBL" id="EGD81927.1"/>
    </source>
</evidence>
<dbReference type="OrthoDB" id="10025010at2759"/>
<evidence type="ECO:0000256" key="1">
    <source>
        <dbReference type="SAM" id="SignalP"/>
    </source>
</evidence>
<protein>
    <recommendedName>
        <fullName evidence="4">Right handed beta helix domain-containing protein</fullName>
    </recommendedName>
</protein>